<gene>
    <name evidence="2" type="ORF">RF55_18197</name>
</gene>
<sequence length="157" mass="17280">MNLKSAAEMWSRLGSLYELKNPTSIYLLLQKFYKYEIAEGTSVAAHVAEIEAMARQLEDLGCKQSEVELGAKVLHSLPISYRHVTAGFDSLPQNDQTLANLLPRLLKEEMLNRGVNALNIKDDSGSSALYSKGTDSKGTGSDSQQHKKSKTKSKFTG</sequence>
<organism evidence="2 3">
    <name type="scientific">Lasius niger</name>
    <name type="common">Black garden ant</name>
    <dbReference type="NCBI Taxonomy" id="67767"/>
    <lineage>
        <taxon>Eukaryota</taxon>
        <taxon>Metazoa</taxon>
        <taxon>Ecdysozoa</taxon>
        <taxon>Arthropoda</taxon>
        <taxon>Hexapoda</taxon>
        <taxon>Insecta</taxon>
        <taxon>Pterygota</taxon>
        <taxon>Neoptera</taxon>
        <taxon>Endopterygota</taxon>
        <taxon>Hymenoptera</taxon>
        <taxon>Apocrita</taxon>
        <taxon>Aculeata</taxon>
        <taxon>Formicoidea</taxon>
        <taxon>Formicidae</taxon>
        <taxon>Formicinae</taxon>
        <taxon>Lasius</taxon>
        <taxon>Lasius</taxon>
    </lineage>
</organism>
<feature type="non-terminal residue" evidence="2">
    <location>
        <position position="157"/>
    </location>
</feature>
<dbReference type="PaxDb" id="67767-A0A0J7K1N7"/>
<accession>A0A0J7K1N7</accession>
<dbReference type="Proteomes" id="UP000036403">
    <property type="component" value="Unassembled WGS sequence"/>
</dbReference>
<keyword evidence="3" id="KW-1185">Reference proteome</keyword>
<reference evidence="2 3" key="1">
    <citation type="submission" date="2015-04" db="EMBL/GenBank/DDBJ databases">
        <title>Lasius niger genome sequencing.</title>
        <authorList>
            <person name="Konorov E.A."/>
            <person name="Nikitin M.A."/>
            <person name="Kirill M.V."/>
            <person name="Chang P."/>
        </authorList>
    </citation>
    <scope>NUCLEOTIDE SEQUENCE [LARGE SCALE GENOMIC DNA]</scope>
    <source>
        <tissue evidence="2">Whole</tissue>
    </source>
</reference>
<comment type="caution">
    <text evidence="2">The sequence shown here is derived from an EMBL/GenBank/DDBJ whole genome shotgun (WGS) entry which is preliminary data.</text>
</comment>
<feature type="compositionally biased region" description="Basic residues" evidence="1">
    <location>
        <begin position="146"/>
        <end position="157"/>
    </location>
</feature>
<evidence type="ECO:0000313" key="3">
    <source>
        <dbReference type="Proteomes" id="UP000036403"/>
    </source>
</evidence>
<name>A0A0J7K1N7_LASNI</name>
<proteinExistence type="predicted"/>
<dbReference type="AlphaFoldDB" id="A0A0J7K1N7"/>
<protein>
    <submittedName>
        <fullName evidence="2">Copia</fullName>
    </submittedName>
</protein>
<dbReference type="OrthoDB" id="8063677at2759"/>
<dbReference type="Pfam" id="PF14223">
    <property type="entry name" value="Retrotran_gag_2"/>
    <property type="match status" value="1"/>
</dbReference>
<feature type="region of interest" description="Disordered" evidence="1">
    <location>
        <begin position="122"/>
        <end position="157"/>
    </location>
</feature>
<dbReference type="EMBL" id="LBMM01017108">
    <property type="protein sequence ID" value="KMQ84209.1"/>
    <property type="molecule type" value="Genomic_DNA"/>
</dbReference>
<evidence type="ECO:0000313" key="2">
    <source>
        <dbReference type="EMBL" id="KMQ84209.1"/>
    </source>
</evidence>
<evidence type="ECO:0000256" key="1">
    <source>
        <dbReference type="SAM" id="MobiDB-lite"/>
    </source>
</evidence>